<reference evidence="3" key="1">
    <citation type="submission" date="2023-06" db="EMBL/GenBank/DDBJ databases">
        <authorList>
            <person name="Zhang S."/>
        </authorList>
    </citation>
    <scope>NUCLEOTIDE SEQUENCE</scope>
    <source>
        <strain evidence="3">SG2303</strain>
    </source>
</reference>
<dbReference type="InterPro" id="IPR005586">
    <property type="entry name" value="ABC_trans_aux"/>
</dbReference>
<proteinExistence type="predicted"/>
<dbReference type="PROSITE" id="PS51257">
    <property type="entry name" value="PROKAR_LIPOPROTEIN"/>
    <property type="match status" value="1"/>
</dbReference>
<evidence type="ECO:0000259" key="2">
    <source>
        <dbReference type="Pfam" id="PF03886"/>
    </source>
</evidence>
<dbReference type="EMBL" id="JAUEDK010000005">
    <property type="protein sequence ID" value="MDN0074189.1"/>
    <property type="molecule type" value="Genomic_DNA"/>
</dbReference>
<feature type="signal peptide" evidence="1">
    <location>
        <begin position="1"/>
        <end position="23"/>
    </location>
</feature>
<dbReference type="SUPFAM" id="SSF159594">
    <property type="entry name" value="XCC0632-like"/>
    <property type="match status" value="1"/>
</dbReference>
<accession>A0ABT7XK79</accession>
<dbReference type="Proteomes" id="UP001168540">
    <property type="component" value="Unassembled WGS sequence"/>
</dbReference>
<gene>
    <name evidence="3" type="ORF">QU481_04705</name>
</gene>
<protein>
    <submittedName>
        <fullName evidence="3">PqiC family protein</fullName>
    </submittedName>
</protein>
<keyword evidence="1" id="KW-0732">Signal</keyword>
<feature type="chain" id="PRO_5047413502" evidence="1">
    <location>
        <begin position="24"/>
        <end position="196"/>
    </location>
</feature>
<evidence type="ECO:0000256" key="1">
    <source>
        <dbReference type="SAM" id="SignalP"/>
    </source>
</evidence>
<dbReference type="RefSeq" id="WP_289828740.1">
    <property type="nucleotide sequence ID" value="NZ_JAUEDK010000005.1"/>
</dbReference>
<feature type="domain" description="ABC-type transport auxiliary lipoprotein component" evidence="2">
    <location>
        <begin position="26"/>
        <end position="182"/>
    </location>
</feature>
<evidence type="ECO:0000313" key="4">
    <source>
        <dbReference type="Proteomes" id="UP001168540"/>
    </source>
</evidence>
<organism evidence="3 4">
    <name type="scientific">Crenobacter oryzisoli</name>
    <dbReference type="NCBI Taxonomy" id="3056844"/>
    <lineage>
        <taxon>Bacteria</taxon>
        <taxon>Pseudomonadati</taxon>
        <taxon>Pseudomonadota</taxon>
        <taxon>Betaproteobacteria</taxon>
        <taxon>Neisseriales</taxon>
        <taxon>Neisseriaceae</taxon>
        <taxon>Crenobacter</taxon>
    </lineage>
</organism>
<dbReference type="Gene3D" id="3.40.50.10610">
    <property type="entry name" value="ABC-type transport auxiliary lipoprotein component"/>
    <property type="match status" value="1"/>
</dbReference>
<comment type="caution">
    <text evidence="3">The sequence shown here is derived from an EMBL/GenBank/DDBJ whole genome shotgun (WGS) entry which is preliminary data.</text>
</comment>
<keyword evidence="4" id="KW-1185">Reference proteome</keyword>
<name>A0ABT7XK79_9NEIS</name>
<dbReference type="Pfam" id="PF03886">
    <property type="entry name" value="ABC_trans_aux"/>
    <property type="match status" value="1"/>
</dbReference>
<sequence length="196" mass="20597">MIARLMLAAGFAALLAGCGSPSAQFYQLHALAPAGASSPDERSLLVGPVTVPAAHDRPQLVIDAGDSRLTLLEQQRWAGTVQRNLAEALAGNLRSELGLSRVYVFPVVGMPEPDRQLLLDLQAIDNRPGRSVHLAGTWTVVARGKTVAAGPVDVEQPVSGSGYPALITAQEQALLTISRQIAAAIRAASPNMPRQP</sequence>
<evidence type="ECO:0000313" key="3">
    <source>
        <dbReference type="EMBL" id="MDN0074189.1"/>
    </source>
</evidence>